<dbReference type="InterPro" id="IPR041614">
    <property type="entry name" value="DprA_WH"/>
</dbReference>
<dbReference type="EMBL" id="MTJN01000002">
    <property type="protein sequence ID" value="OOV06784.1"/>
    <property type="molecule type" value="Genomic_DNA"/>
</dbReference>
<feature type="domain" description="Smf/DprA SLOG" evidence="2">
    <location>
        <begin position="143"/>
        <end position="324"/>
    </location>
</feature>
<gene>
    <name evidence="4" type="ORF">RF819_08630</name>
</gene>
<dbReference type="GO" id="GO:0009294">
    <property type="term" value="P:DNA-mediated transformation"/>
    <property type="evidence" value="ECO:0007669"/>
    <property type="project" value="InterPro"/>
</dbReference>
<dbReference type="SUPFAM" id="SSF102405">
    <property type="entry name" value="MCP/YpsA-like"/>
    <property type="match status" value="1"/>
</dbReference>
<dbReference type="InterPro" id="IPR036388">
    <property type="entry name" value="WH-like_DNA-bd_sf"/>
</dbReference>
<dbReference type="Gene3D" id="1.10.10.10">
    <property type="entry name" value="Winged helix-like DNA-binding domain superfamily/Winged helix DNA-binding domain"/>
    <property type="match status" value="1"/>
</dbReference>
<dbReference type="Pfam" id="PF02481">
    <property type="entry name" value="DNA_processg_A"/>
    <property type="match status" value="1"/>
</dbReference>
<dbReference type="Pfam" id="PF17782">
    <property type="entry name" value="WHD_DprA"/>
    <property type="match status" value="1"/>
</dbReference>
<name>A0A1T1ARQ2_RHOFE</name>
<comment type="caution">
    <text evidence="4">The sequence shown here is derived from an EMBL/GenBank/DDBJ whole genome shotgun (WGS) entry which is preliminary data.</text>
</comment>
<comment type="similarity">
    <text evidence="1">Belongs to the DprA/Smf family.</text>
</comment>
<protein>
    <submittedName>
        <fullName evidence="4">DNA protecting protein DprA</fullName>
    </submittedName>
</protein>
<dbReference type="NCBIfam" id="TIGR00732">
    <property type="entry name" value="dprA"/>
    <property type="match status" value="1"/>
</dbReference>
<dbReference type="InterPro" id="IPR057666">
    <property type="entry name" value="DrpA_SLOG"/>
</dbReference>
<dbReference type="RefSeq" id="WP_078364604.1">
    <property type="nucleotide sequence ID" value="NZ_MTJN01000002.1"/>
</dbReference>
<evidence type="ECO:0000259" key="3">
    <source>
        <dbReference type="Pfam" id="PF17782"/>
    </source>
</evidence>
<dbReference type="SUPFAM" id="SSF47781">
    <property type="entry name" value="RuvA domain 2-like"/>
    <property type="match status" value="1"/>
</dbReference>
<dbReference type="OrthoDB" id="9785707at2"/>
<dbReference type="InterPro" id="IPR010994">
    <property type="entry name" value="RuvA_2-like"/>
</dbReference>
<reference evidence="4 5" key="1">
    <citation type="submission" date="2017-01" db="EMBL/GenBank/DDBJ databases">
        <title>Genome sequencing of Rhodoferax fermentans JCM 7819.</title>
        <authorList>
            <person name="Kim Y.J."/>
            <person name="Farh M.E.-A."/>
            <person name="Yang D.-C."/>
        </authorList>
    </citation>
    <scope>NUCLEOTIDE SEQUENCE [LARGE SCALE GENOMIC DNA]</scope>
    <source>
        <strain evidence="4 5">JCM 7819</strain>
    </source>
</reference>
<dbReference type="PANTHER" id="PTHR43022:SF1">
    <property type="entry name" value="PROTEIN SMF"/>
    <property type="match status" value="1"/>
</dbReference>
<dbReference type="Gene3D" id="3.40.50.450">
    <property type="match status" value="1"/>
</dbReference>
<evidence type="ECO:0000313" key="5">
    <source>
        <dbReference type="Proteomes" id="UP000190750"/>
    </source>
</evidence>
<sequence>MERDELAAWLRLSLTPGVGNDSARKLLAAFGLPQAIFEQSSAALKQVVSPARAQALGSEPTQLAELLERTWSWLQQDAEHGLRRRVATLGDALYPNALLNLDDPPLMLYLLGNAAFKENRPPALLDKGQTASESIATCNTIDTSSSLAMVGSRNPTPQGAANARLFAKSFAQAGLTVVSGLALGIDGAAHEGALDGASASHQAVTVAVVGTGLDRVYPRGHRDLAHRIAQHGLLLSEYPLGTPPLTANFPKRNRLIAGLAQGTLVVEAALQSGSLITARLTAEQGREVFAIPGSIHAAQSRGCHALIKQGAKLVESAHDVLEELQWPGRLPIATTVAATDPEDMRAEADFSQNSPLLMAMGFDPVGLEALQARTGLATADLQAQLMGLELDGLVARLAGGLFQRQGD</sequence>
<dbReference type="STRING" id="28066.RF819_08630"/>
<keyword evidence="5" id="KW-1185">Reference proteome</keyword>
<evidence type="ECO:0000259" key="2">
    <source>
        <dbReference type="Pfam" id="PF02481"/>
    </source>
</evidence>
<feature type="domain" description="DprA winged helix" evidence="3">
    <location>
        <begin position="344"/>
        <end position="400"/>
    </location>
</feature>
<dbReference type="Proteomes" id="UP000190750">
    <property type="component" value="Unassembled WGS sequence"/>
</dbReference>
<accession>A0A1T1ARQ2</accession>
<dbReference type="InterPro" id="IPR003488">
    <property type="entry name" value="DprA"/>
</dbReference>
<evidence type="ECO:0000256" key="1">
    <source>
        <dbReference type="ARBA" id="ARBA00006525"/>
    </source>
</evidence>
<dbReference type="AlphaFoldDB" id="A0A1T1ARQ2"/>
<evidence type="ECO:0000313" key="4">
    <source>
        <dbReference type="EMBL" id="OOV06784.1"/>
    </source>
</evidence>
<dbReference type="PANTHER" id="PTHR43022">
    <property type="entry name" value="PROTEIN SMF"/>
    <property type="match status" value="1"/>
</dbReference>
<proteinExistence type="inferred from homology"/>
<organism evidence="4 5">
    <name type="scientific">Rhodoferax fermentans</name>
    <dbReference type="NCBI Taxonomy" id="28066"/>
    <lineage>
        <taxon>Bacteria</taxon>
        <taxon>Pseudomonadati</taxon>
        <taxon>Pseudomonadota</taxon>
        <taxon>Betaproteobacteria</taxon>
        <taxon>Burkholderiales</taxon>
        <taxon>Comamonadaceae</taxon>
        <taxon>Rhodoferax</taxon>
    </lineage>
</organism>